<accession>A0A7W6BAV5</accession>
<gene>
    <name evidence="1" type="ORF">GGQ65_005664</name>
</gene>
<evidence type="ECO:0000313" key="2">
    <source>
        <dbReference type="Proteomes" id="UP000545490"/>
    </source>
</evidence>
<name>A0A7W6BAV5_9HYPH</name>
<dbReference type="RefSeq" id="WP_164737601.1">
    <property type="nucleotide sequence ID" value="NZ_JACIDG010000018.1"/>
</dbReference>
<dbReference type="AlphaFoldDB" id="A0A7W6BAV5"/>
<proteinExistence type="predicted"/>
<protein>
    <submittedName>
        <fullName evidence="1">Uncharacterized protein</fullName>
    </submittedName>
</protein>
<evidence type="ECO:0000313" key="1">
    <source>
        <dbReference type="EMBL" id="MBB3918326.1"/>
    </source>
</evidence>
<sequence>MKFWAFIAAFVLSLLLWSSFYYGGRGIFGAIDTLQRFAEGAIGDKSE</sequence>
<comment type="caution">
    <text evidence="1">The sequence shown here is derived from an EMBL/GenBank/DDBJ whole genome shotgun (WGS) entry which is preliminary data.</text>
</comment>
<reference evidence="1 2" key="1">
    <citation type="submission" date="2020-08" db="EMBL/GenBank/DDBJ databases">
        <title>Genomic Encyclopedia of Type Strains, Phase IV (KMG-IV): sequencing the most valuable type-strain genomes for metagenomic binning, comparative biology and taxonomic classification.</title>
        <authorList>
            <person name="Goeker M."/>
        </authorList>
    </citation>
    <scope>NUCLEOTIDE SEQUENCE [LARGE SCALE GENOMIC DNA]</scope>
    <source>
        <strain evidence="1 2">DSM 19331</strain>
    </source>
</reference>
<organism evidence="1 2">
    <name type="scientific">Rhizobium fabae</name>
    <dbReference type="NCBI Taxonomy" id="573179"/>
    <lineage>
        <taxon>Bacteria</taxon>
        <taxon>Pseudomonadati</taxon>
        <taxon>Pseudomonadota</taxon>
        <taxon>Alphaproteobacteria</taxon>
        <taxon>Hyphomicrobiales</taxon>
        <taxon>Rhizobiaceae</taxon>
        <taxon>Rhizobium/Agrobacterium group</taxon>
        <taxon>Rhizobium</taxon>
    </lineage>
</organism>
<dbReference type="EMBL" id="JACIDG010000018">
    <property type="protein sequence ID" value="MBB3918326.1"/>
    <property type="molecule type" value="Genomic_DNA"/>
</dbReference>
<dbReference type="Proteomes" id="UP000545490">
    <property type="component" value="Unassembled WGS sequence"/>
</dbReference>